<dbReference type="HOGENOM" id="CLU_474068_0_0_1"/>
<feature type="compositionally biased region" description="Polar residues" evidence="2">
    <location>
        <begin position="98"/>
        <end position="114"/>
    </location>
</feature>
<comment type="subunit">
    <text evidence="1">Component of the TIM23 complex.</text>
</comment>
<keyword evidence="1" id="KW-0811">Translocation</keyword>
<feature type="compositionally biased region" description="Pro residues" evidence="2">
    <location>
        <begin position="350"/>
        <end position="360"/>
    </location>
</feature>
<feature type="compositionally biased region" description="Pro residues" evidence="2">
    <location>
        <begin position="127"/>
        <end position="136"/>
    </location>
</feature>
<feature type="region of interest" description="Disordered" evidence="2">
    <location>
        <begin position="96"/>
        <end position="173"/>
    </location>
</feature>
<dbReference type="PROSITE" id="PS50969">
    <property type="entry name" value="FCP1"/>
    <property type="match status" value="1"/>
</dbReference>
<dbReference type="SMART" id="SM00577">
    <property type="entry name" value="CPDc"/>
    <property type="match status" value="1"/>
</dbReference>
<feature type="domain" description="FCP1 homology" evidence="3">
    <location>
        <begin position="377"/>
        <end position="548"/>
    </location>
</feature>
<dbReference type="AlphaFoldDB" id="R7YJ87"/>
<dbReference type="Gene3D" id="3.40.50.1000">
    <property type="entry name" value="HAD superfamily/HAD-like"/>
    <property type="match status" value="1"/>
</dbReference>
<evidence type="ECO:0000256" key="1">
    <source>
        <dbReference type="RuleBase" id="RU365079"/>
    </source>
</evidence>
<comment type="function">
    <text evidence="1">Essential component of the TIM23 complex, a complex that mediates the translocation of transit peptide-containing proteins across the mitochondrial inner membrane.</text>
</comment>
<proteinExistence type="inferred from homology"/>
<dbReference type="OrthoDB" id="1711508at2759"/>
<feature type="region of interest" description="Disordered" evidence="2">
    <location>
        <begin position="1"/>
        <end position="67"/>
    </location>
</feature>
<feature type="compositionally biased region" description="Polar residues" evidence="2">
    <location>
        <begin position="1"/>
        <end position="20"/>
    </location>
</feature>
<dbReference type="PANTHER" id="PTHR12210">
    <property type="entry name" value="DULLARD PROTEIN PHOSPHATASE"/>
    <property type="match status" value="1"/>
</dbReference>
<dbReference type="InterPro" id="IPR036412">
    <property type="entry name" value="HAD-like_sf"/>
</dbReference>
<keyword evidence="1" id="KW-0809">Transit peptide</keyword>
<reference evidence="5" key="1">
    <citation type="submission" date="2012-06" db="EMBL/GenBank/DDBJ databases">
        <title>The genome sequence of Coniosporium apollinis CBS 100218.</title>
        <authorList>
            <consortium name="The Broad Institute Genome Sequencing Platform"/>
            <person name="Cuomo C."/>
            <person name="Gorbushina A."/>
            <person name="Noack S."/>
            <person name="Walker B."/>
            <person name="Young S.K."/>
            <person name="Zeng Q."/>
            <person name="Gargeya S."/>
            <person name="Fitzgerald M."/>
            <person name="Haas B."/>
            <person name="Abouelleil A."/>
            <person name="Alvarado L."/>
            <person name="Arachchi H.M."/>
            <person name="Berlin A.M."/>
            <person name="Chapman S.B."/>
            <person name="Goldberg J."/>
            <person name="Griggs A."/>
            <person name="Gujja S."/>
            <person name="Hansen M."/>
            <person name="Howarth C."/>
            <person name="Imamovic A."/>
            <person name="Larimer J."/>
            <person name="McCowan C."/>
            <person name="Montmayeur A."/>
            <person name="Murphy C."/>
            <person name="Neiman D."/>
            <person name="Pearson M."/>
            <person name="Priest M."/>
            <person name="Roberts A."/>
            <person name="Saif S."/>
            <person name="Shea T."/>
            <person name="Sisk P."/>
            <person name="Sykes S."/>
            <person name="Wortman J."/>
            <person name="Nusbaum C."/>
            <person name="Birren B."/>
        </authorList>
    </citation>
    <scope>NUCLEOTIDE SEQUENCE [LARGE SCALE GENOMIC DNA]</scope>
    <source>
        <strain evidence="5">CBS 100218</strain>
    </source>
</reference>
<dbReference type="GeneID" id="19898208"/>
<keyword evidence="1" id="KW-0653">Protein transport</keyword>
<protein>
    <recommendedName>
        <fullName evidence="1">Mitochondrial import inner membrane translocase subunit TIM50</fullName>
    </recommendedName>
</protein>
<evidence type="ECO:0000259" key="3">
    <source>
        <dbReference type="PROSITE" id="PS50969"/>
    </source>
</evidence>
<gene>
    <name evidence="4" type="ORF">W97_00897</name>
</gene>
<name>R7YJ87_CONA1</name>
<keyword evidence="1" id="KW-0496">Mitochondrion</keyword>
<sequence length="575" mass="63912">MSTTQASTRYNYTSSHQKYWTDSLEMGKKAKAQRKFERQQAQQTQEAQQHNLKEESKTQEPPPFVGQALLDALEREPSPHVGQALSNALEHQLAINPVPSSGSTDATFTATNSASVQKSVPRRVPVQPRPQPPLPSRPAAGPVRGHEHNNGSAAAPSLPPQPASSRYELRSRHAHPVTGQHIVEGTNAHSHGYYPHYPPLLGHGGVHYPQPSQLPPQAQPVWNPQAPPFQPFYGQAPGGGVWLNPQGYAPLQSQMFQHFAQYTPFDPLQSVQSHNSGHVWRIDKNLRFSRAYSTSSTPLTSSLPVQPSTAKPKDKYAVAAAKRAAKRAIAQGVPAQAVPQGLDFRRPTPERSPTPLPVPAPTKSYLDQASSEPTTLSTPQPMLFILDLNGTLLHRPNRKNPTKFVTRPSVTPFLDYLFAHFTVMVWSSARPENVSLMCTQLFTPAQRALLVAQWGRDRLGLSPQQYNNKVQVYKRLSQIWDDDDIARAHPGYLDGESWDQFNTILLDDSHAKASSEPWNLVRIPEFVGAKEQQEGDVLRQVVGYLEVLRGVENVSAFVRRTPFVVDGGWDWVWPQ</sequence>
<feature type="region of interest" description="Disordered" evidence="2">
    <location>
        <begin position="336"/>
        <end position="377"/>
    </location>
</feature>
<keyword evidence="5" id="KW-1185">Reference proteome</keyword>
<dbReference type="Pfam" id="PF03031">
    <property type="entry name" value="NIF"/>
    <property type="match status" value="1"/>
</dbReference>
<dbReference type="InterPro" id="IPR004274">
    <property type="entry name" value="FCP1_dom"/>
</dbReference>
<dbReference type="GO" id="GO:0005744">
    <property type="term" value="C:TIM23 mitochondrial import inner membrane translocase complex"/>
    <property type="evidence" value="ECO:0007669"/>
    <property type="project" value="UniProtKB-UniRule"/>
</dbReference>
<keyword evidence="1" id="KW-0813">Transport</keyword>
<feature type="compositionally biased region" description="Polar residues" evidence="2">
    <location>
        <begin position="365"/>
        <end position="377"/>
    </location>
</feature>
<dbReference type="eggNOG" id="KOG1605">
    <property type="taxonomic scope" value="Eukaryota"/>
</dbReference>
<feature type="compositionally biased region" description="Low complexity" evidence="2">
    <location>
        <begin position="115"/>
        <end position="126"/>
    </location>
</feature>
<dbReference type="SUPFAM" id="SSF56784">
    <property type="entry name" value="HAD-like"/>
    <property type="match status" value="1"/>
</dbReference>
<dbReference type="GO" id="GO:0015031">
    <property type="term" value="P:protein transport"/>
    <property type="evidence" value="ECO:0007669"/>
    <property type="project" value="UniProtKB-KW"/>
</dbReference>
<dbReference type="STRING" id="1168221.R7YJ87"/>
<accession>R7YJ87</accession>
<dbReference type="InterPro" id="IPR050365">
    <property type="entry name" value="TIM50"/>
</dbReference>
<evidence type="ECO:0000313" key="4">
    <source>
        <dbReference type="EMBL" id="EON61681.1"/>
    </source>
</evidence>
<comment type="subcellular location">
    <subcellularLocation>
        <location evidence="1">Mitochondrion inner membrane</location>
        <topology evidence="1">Single-pass membrane protein</topology>
    </subcellularLocation>
</comment>
<dbReference type="Proteomes" id="UP000016924">
    <property type="component" value="Unassembled WGS sequence"/>
</dbReference>
<feature type="compositionally biased region" description="Low complexity" evidence="2">
    <location>
        <begin position="39"/>
        <end position="49"/>
    </location>
</feature>
<evidence type="ECO:0000256" key="2">
    <source>
        <dbReference type="SAM" id="MobiDB-lite"/>
    </source>
</evidence>
<organism evidence="4 5">
    <name type="scientific">Coniosporium apollinis (strain CBS 100218)</name>
    <name type="common">Rock-inhabiting black yeast</name>
    <dbReference type="NCBI Taxonomy" id="1168221"/>
    <lineage>
        <taxon>Eukaryota</taxon>
        <taxon>Fungi</taxon>
        <taxon>Dikarya</taxon>
        <taxon>Ascomycota</taxon>
        <taxon>Pezizomycotina</taxon>
        <taxon>Dothideomycetes</taxon>
        <taxon>Dothideomycetes incertae sedis</taxon>
        <taxon>Coniosporium</taxon>
    </lineage>
</organism>
<evidence type="ECO:0000313" key="5">
    <source>
        <dbReference type="Proteomes" id="UP000016924"/>
    </source>
</evidence>
<dbReference type="RefSeq" id="XP_007776998.1">
    <property type="nucleotide sequence ID" value="XM_007778808.1"/>
</dbReference>
<comment type="similarity">
    <text evidence="1">Belongs to the TIM50 family.</text>
</comment>
<dbReference type="EMBL" id="JH767556">
    <property type="protein sequence ID" value="EON61681.1"/>
    <property type="molecule type" value="Genomic_DNA"/>
</dbReference>
<dbReference type="InterPro" id="IPR023214">
    <property type="entry name" value="HAD_sf"/>
</dbReference>